<dbReference type="Pfam" id="PF19263">
    <property type="entry name" value="DUF5906"/>
    <property type="match status" value="1"/>
</dbReference>
<dbReference type="SUPFAM" id="SSF52540">
    <property type="entry name" value="P-loop containing nucleoside triphosphate hydrolases"/>
    <property type="match status" value="1"/>
</dbReference>
<dbReference type="GeneID" id="20660322"/>
<name>G5A263_PHYSP</name>
<evidence type="ECO:0000256" key="1">
    <source>
        <dbReference type="ARBA" id="ARBA00022741"/>
    </source>
</evidence>
<dbReference type="InParanoid" id="G5A263"/>
<proteinExistence type="predicted"/>
<accession>G5A263</accession>
<keyword evidence="3" id="KW-0067">ATP-binding</keyword>
<dbReference type="Gene3D" id="3.40.50.300">
    <property type="entry name" value="P-loop containing nucleotide triphosphate hydrolases"/>
    <property type="match status" value="1"/>
</dbReference>
<dbReference type="PROSITE" id="PS51206">
    <property type="entry name" value="SF3_HELICASE_1"/>
    <property type="match status" value="1"/>
</dbReference>
<feature type="domain" description="SF3 helicase" evidence="4">
    <location>
        <begin position="63"/>
        <end position="220"/>
    </location>
</feature>
<dbReference type="OMA" id="CEFANKQ"/>
<dbReference type="KEGG" id="psoj:PHYSODRAFT_520730"/>
<dbReference type="SMR" id="G5A263"/>
<reference evidence="5 6" key="1">
    <citation type="journal article" date="2006" name="Science">
        <title>Phytophthora genome sequences uncover evolutionary origins and mechanisms of pathogenesis.</title>
        <authorList>
            <person name="Tyler B.M."/>
            <person name="Tripathy S."/>
            <person name="Zhang X."/>
            <person name="Dehal P."/>
            <person name="Jiang R.H."/>
            <person name="Aerts A."/>
            <person name="Arredondo F.D."/>
            <person name="Baxter L."/>
            <person name="Bensasson D."/>
            <person name="Beynon J.L."/>
            <person name="Chapman J."/>
            <person name="Damasceno C.M."/>
            <person name="Dorrance A.E."/>
            <person name="Dou D."/>
            <person name="Dickerman A.W."/>
            <person name="Dubchak I.L."/>
            <person name="Garbelotto M."/>
            <person name="Gijzen M."/>
            <person name="Gordon S.G."/>
            <person name="Govers F."/>
            <person name="Grunwald N.J."/>
            <person name="Huang W."/>
            <person name="Ivors K.L."/>
            <person name="Jones R.W."/>
            <person name="Kamoun S."/>
            <person name="Krampis K."/>
            <person name="Lamour K.H."/>
            <person name="Lee M.K."/>
            <person name="McDonald W.H."/>
            <person name="Medina M."/>
            <person name="Meijer H.J."/>
            <person name="Nordberg E.K."/>
            <person name="Maclean D.J."/>
            <person name="Ospina-Giraldo M.D."/>
            <person name="Morris P.F."/>
            <person name="Phuntumart V."/>
            <person name="Putnam N.H."/>
            <person name="Rash S."/>
            <person name="Rose J.K."/>
            <person name="Sakihama Y."/>
            <person name="Salamov A.A."/>
            <person name="Savidor A."/>
            <person name="Scheuring C.F."/>
            <person name="Smith B.M."/>
            <person name="Sobral B.W."/>
            <person name="Terry A."/>
            <person name="Torto-Alalibo T.A."/>
            <person name="Win J."/>
            <person name="Xu Z."/>
            <person name="Zhang H."/>
            <person name="Grigoriev I.V."/>
            <person name="Rokhsar D.S."/>
            <person name="Boore J.L."/>
        </authorList>
    </citation>
    <scope>NUCLEOTIDE SEQUENCE [LARGE SCALE GENOMIC DNA]</scope>
    <source>
        <strain evidence="5 6">P6497</strain>
    </source>
</reference>
<dbReference type="InterPro" id="IPR027417">
    <property type="entry name" value="P-loop_NTPase"/>
</dbReference>
<evidence type="ECO:0000313" key="6">
    <source>
        <dbReference type="Proteomes" id="UP000002640"/>
    </source>
</evidence>
<dbReference type="PANTHER" id="PTHR35372:SF2">
    <property type="entry name" value="SF3 HELICASE DOMAIN-CONTAINING PROTEIN"/>
    <property type="match status" value="1"/>
</dbReference>
<evidence type="ECO:0000313" key="5">
    <source>
        <dbReference type="EMBL" id="EGZ11011.1"/>
    </source>
</evidence>
<dbReference type="EMBL" id="JH159158">
    <property type="protein sequence ID" value="EGZ11011.1"/>
    <property type="molecule type" value="Genomic_DNA"/>
</dbReference>
<dbReference type="Proteomes" id="UP000002640">
    <property type="component" value="Unassembled WGS sequence"/>
</dbReference>
<dbReference type="InterPro" id="IPR051620">
    <property type="entry name" value="ORF904-like_C"/>
</dbReference>
<dbReference type="GO" id="GO:0005524">
    <property type="term" value="F:ATP binding"/>
    <property type="evidence" value="ECO:0007669"/>
    <property type="project" value="UniProtKB-KW"/>
</dbReference>
<dbReference type="PANTHER" id="PTHR35372">
    <property type="entry name" value="ATP BINDING PROTEIN-RELATED"/>
    <property type="match status" value="1"/>
</dbReference>
<evidence type="ECO:0000259" key="4">
    <source>
        <dbReference type="PROSITE" id="PS51206"/>
    </source>
</evidence>
<dbReference type="GO" id="GO:0016787">
    <property type="term" value="F:hydrolase activity"/>
    <property type="evidence" value="ECO:0007669"/>
    <property type="project" value="UniProtKB-KW"/>
</dbReference>
<dbReference type="InterPro" id="IPR045455">
    <property type="entry name" value="NrS-1_pol-like_helicase"/>
</dbReference>
<keyword evidence="1" id="KW-0547">Nucleotide-binding</keyword>
<organism evidence="5 6">
    <name type="scientific">Phytophthora sojae (strain P6497)</name>
    <name type="common">Soybean stem and root rot agent</name>
    <name type="synonym">Phytophthora megasperma f. sp. glycines</name>
    <dbReference type="NCBI Taxonomy" id="1094619"/>
    <lineage>
        <taxon>Eukaryota</taxon>
        <taxon>Sar</taxon>
        <taxon>Stramenopiles</taxon>
        <taxon>Oomycota</taxon>
        <taxon>Peronosporomycetes</taxon>
        <taxon>Peronosporales</taxon>
        <taxon>Peronosporaceae</taxon>
        <taxon>Phytophthora</taxon>
    </lineage>
</organism>
<dbReference type="InterPro" id="IPR014015">
    <property type="entry name" value="Helicase_SF3_DNA-vir"/>
</dbReference>
<sequence>MKIDHDFMGFKNGVYSLKDASFSSGDDIPKHIQVRVYYDIDWVIIDDTPLLDKYFSYQFDDADVIEFIHFMLGRALTKINDKFDFMVMLVGVGGFGKSLLLNLISYAFGPDQVGTLGNSFQDKFGLSELADRQIVLSEDMPRNIAKTLPKSDFLSMQSRGRISCPVKGKTSIEVDSWDIPTLINSNDLPNYSDTSGEIVRRILIPHFTNVIPDEEKDNQLEKKIKASEFATFIHKCRSTYLRFCKEHAGQNVYTFAPQHFIDSRDMLRG</sequence>
<gene>
    <name evidence="5" type="ORF">PHYSODRAFT_520730</name>
</gene>
<dbReference type="AlphaFoldDB" id="G5A263"/>
<keyword evidence="6" id="KW-1185">Reference proteome</keyword>
<protein>
    <recommendedName>
        <fullName evidence="4">SF3 helicase domain-containing protein</fullName>
    </recommendedName>
</protein>
<keyword evidence="2" id="KW-0378">Hydrolase</keyword>
<evidence type="ECO:0000256" key="3">
    <source>
        <dbReference type="ARBA" id="ARBA00022840"/>
    </source>
</evidence>
<evidence type="ECO:0000256" key="2">
    <source>
        <dbReference type="ARBA" id="ARBA00022801"/>
    </source>
</evidence>
<dbReference type="RefSeq" id="XP_009533756.1">
    <property type="nucleotide sequence ID" value="XM_009535461.1"/>
</dbReference>